<dbReference type="AlphaFoldDB" id="A0AAD1BXQ0"/>
<evidence type="ECO:0000313" key="10">
    <source>
        <dbReference type="EMBL" id="BAU73789.1"/>
    </source>
</evidence>
<dbReference type="GO" id="GO:0008137">
    <property type="term" value="F:NADH dehydrogenase (ubiquinone) activity"/>
    <property type="evidence" value="ECO:0007669"/>
    <property type="project" value="InterPro"/>
</dbReference>
<feature type="transmembrane region" description="Helical" evidence="7">
    <location>
        <begin position="297"/>
        <end position="318"/>
    </location>
</feature>
<dbReference type="KEGG" id="pfuw:KF707C_21010"/>
<feature type="transmembrane region" description="Helical" evidence="7">
    <location>
        <begin position="231"/>
        <end position="251"/>
    </location>
</feature>
<dbReference type="Pfam" id="PF00361">
    <property type="entry name" value="Proton_antipo_M"/>
    <property type="match status" value="1"/>
</dbReference>
<dbReference type="GO" id="GO:0015990">
    <property type="term" value="P:electron transport coupled proton transport"/>
    <property type="evidence" value="ECO:0007669"/>
    <property type="project" value="TreeGrafter"/>
</dbReference>
<accession>A0AAD1BXQ0</accession>
<keyword evidence="4 7" id="KW-0812">Transmembrane</keyword>
<keyword evidence="6 7" id="KW-0472">Membrane</keyword>
<evidence type="ECO:0000256" key="8">
    <source>
        <dbReference type="RuleBase" id="RU000320"/>
    </source>
</evidence>
<reference evidence="11" key="1">
    <citation type="submission" date="2015-05" db="EMBL/GenBank/DDBJ databases">
        <title>Draft genome sequencing of a biphenyl-degrading bacterium, Pseudomonas balearica KF707 (=NBRC110670).</title>
        <authorList>
            <person name="Kimura N."/>
            <person name="Hirose J."/>
            <person name="Watanabe T."/>
            <person name="Suenaga H."/>
            <person name="Fujihara H."/>
            <person name="Noguchi M."/>
            <person name="Hashimoto M."/>
            <person name="Shimodaira J."/>
            <person name="Tsuchikane K."/>
            <person name="Hosoyama A."/>
            <person name="Yamazoe A."/>
            <person name="Fujita N."/>
            <person name="Furukawa K."/>
        </authorList>
    </citation>
    <scope>NUCLEOTIDE SEQUENCE [LARGE SCALE GENOMIC DNA]</scope>
    <source>
        <strain evidence="11">DSM 10086 / NBRC 110670 / KF707</strain>
    </source>
</reference>
<dbReference type="GO" id="GO:0003954">
    <property type="term" value="F:NADH dehydrogenase activity"/>
    <property type="evidence" value="ECO:0007669"/>
    <property type="project" value="TreeGrafter"/>
</dbReference>
<name>A0AAD1BXQ0_METFU</name>
<dbReference type="PANTHER" id="PTHR42829">
    <property type="entry name" value="NADH-UBIQUINONE OXIDOREDUCTASE CHAIN 5"/>
    <property type="match status" value="1"/>
</dbReference>
<feature type="transmembrane region" description="Helical" evidence="7">
    <location>
        <begin position="37"/>
        <end position="57"/>
    </location>
</feature>
<dbReference type="GO" id="GO:0012505">
    <property type="term" value="C:endomembrane system"/>
    <property type="evidence" value="ECO:0007669"/>
    <property type="project" value="UniProtKB-SubCell"/>
</dbReference>
<evidence type="ECO:0000256" key="6">
    <source>
        <dbReference type="ARBA" id="ARBA00023136"/>
    </source>
</evidence>
<dbReference type="NCBIfam" id="NF006029">
    <property type="entry name" value="PRK08168.1"/>
    <property type="match status" value="1"/>
</dbReference>
<dbReference type="GO" id="GO:0042773">
    <property type="term" value="P:ATP synthesis coupled electron transport"/>
    <property type="evidence" value="ECO:0007669"/>
    <property type="project" value="InterPro"/>
</dbReference>
<sequence length="498" mass="53348">MFPLAEPLWLLPLCYGAALLANLFPWAHARHWALARLAGYGGALLVVVALLLALLDGRENDRLGLVMAALVSLLGLVILDYSERYLRGEPGQRRFILALLGTLASVATVVSTGNLYLLVGAWILSSLCLHPLLTFYRDRPAAVIVAHKKFIASRLADACLIAAAALLIQAAGSHHLPLIVERLASAASAGGGLAWPVELALVLLVLAVILKSAQLPVHGWLIQVMEAPTPVSALLHAGLVNLGGFVLLRFAPLLSQAPVAQTLLVLVGGLTAVLAALVMMTRVSIKVRLAWSTCAQMGFMLMECGLGLYELALVHLLAHSLYKAHAFLTAGEVVGQVNRHALYVPERAPGLGQTLLALPLAGLWVLALHGLWTSFLPQHALPAAALALLAVGLAPWCIRRASWVHGVLVSGVLLVAYLLWHLAAAGLLAGTPRPGPYQEALAALVVMLFIGLYLLQAWITGHPHGALARRLHQRAFAGFHLDEYFTRLTFRLWPVRAQ</sequence>
<feature type="transmembrane region" description="Helical" evidence="7">
    <location>
        <begin position="404"/>
        <end position="428"/>
    </location>
</feature>
<evidence type="ECO:0000256" key="7">
    <source>
        <dbReference type="HAMAP-Rule" id="MF_00862"/>
    </source>
</evidence>
<feature type="transmembrane region" description="Helical" evidence="7">
    <location>
        <begin position="63"/>
        <end position="82"/>
    </location>
</feature>
<reference evidence="10 11" key="2">
    <citation type="journal article" date="2017" name="Int. J. Syst. Evol. Microbiol.">
        <title>Pseudomonas furukawaii sp. nov., a polychlorinated biphenyl-degrading bacterium isolated from biphenyl-contaminated soil in Japan.</title>
        <authorList>
            <person name="Kimura N."/>
            <person name="Watanabe T."/>
            <person name="Suenaga H."/>
            <person name="Fujihara H."/>
            <person name="Futagami T."/>
            <person name="Goto M."/>
            <person name="Hanada S."/>
            <person name="Hirose J."/>
        </authorList>
    </citation>
    <scope>NUCLEOTIDE SEQUENCE [LARGE SCALE GENOMIC DNA]</scope>
    <source>
        <strain evidence="11">DSM 10086 / NBRC 110670 / KF707</strain>
    </source>
</reference>
<comment type="subunit">
    <text evidence="7">Forms a complex with DabA.</text>
</comment>
<feature type="transmembrane region" description="Helical" evidence="7">
    <location>
        <begin position="155"/>
        <end position="172"/>
    </location>
</feature>
<feature type="transmembrane region" description="Helical" evidence="7">
    <location>
        <begin position="94"/>
        <end position="110"/>
    </location>
</feature>
<protein>
    <recommendedName>
        <fullName evidence="7">Probable inorganic carbon transporter subunit DabB</fullName>
    </recommendedName>
</protein>
<dbReference type="HAMAP" id="MF_00862">
    <property type="entry name" value="DabB"/>
    <property type="match status" value="1"/>
</dbReference>
<dbReference type="Proteomes" id="UP000218554">
    <property type="component" value="Chromosome"/>
</dbReference>
<organism evidence="10 11">
    <name type="scientific">Metapseudomonas furukawaii</name>
    <name type="common">Pseudomonas furukawaii</name>
    <dbReference type="NCBI Taxonomy" id="1149133"/>
    <lineage>
        <taxon>Bacteria</taxon>
        <taxon>Pseudomonadati</taxon>
        <taxon>Pseudomonadota</taxon>
        <taxon>Gammaproteobacteria</taxon>
        <taxon>Pseudomonadales</taxon>
        <taxon>Pseudomonadaceae</taxon>
        <taxon>Metapseudomonas</taxon>
    </lineage>
</organism>
<dbReference type="InterPro" id="IPR001750">
    <property type="entry name" value="ND/Mrp_TM"/>
</dbReference>
<feature type="transmembrane region" description="Helical" evidence="7">
    <location>
        <begin position="6"/>
        <end position="25"/>
    </location>
</feature>
<gene>
    <name evidence="7" type="primary">dabB</name>
    <name evidence="10" type="ORF">KF707C_21010</name>
</gene>
<dbReference type="EMBL" id="AP014862">
    <property type="protein sequence ID" value="BAU73789.1"/>
    <property type="molecule type" value="Genomic_DNA"/>
</dbReference>
<feature type="domain" description="NADH:quinone oxidoreductase/Mrp antiporter transmembrane" evidence="9">
    <location>
        <begin position="114"/>
        <end position="337"/>
    </location>
</feature>
<dbReference type="GO" id="GO:0005886">
    <property type="term" value="C:plasma membrane"/>
    <property type="evidence" value="ECO:0007669"/>
    <property type="project" value="UniProtKB-SubCell"/>
</dbReference>
<keyword evidence="3 7" id="KW-1003">Cell membrane</keyword>
<feature type="transmembrane region" description="Helical" evidence="7">
    <location>
        <begin position="192"/>
        <end position="210"/>
    </location>
</feature>
<evidence type="ECO:0000256" key="3">
    <source>
        <dbReference type="ARBA" id="ARBA00022475"/>
    </source>
</evidence>
<keyword evidence="11" id="KW-1185">Reference proteome</keyword>
<evidence type="ECO:0000256" key="4">
    <source>
        <dbReference type="ARBA" id="ARBA00022692"/>
    </source>
</evidence>
<evidence type="ECO:0000256" key="5">
    <source>
        <dbReference type="ARBA" id="ARBA00022989"/>
    </source>
</evidence>
<comment type="similarity">
    <text evidence="7">Belongs to the inorganic carbon transporter (TC 9.A.2) DabB family.</text>
</comment>
<evidence type="ECO:0000256" key="2">
    <source>
        <dbReference type="ARBA" id="ARBA00022448"/>
    </source>
</evidence>
<keyword evidence="2 7" id="KW-0813">Transport</keyword>
<evidence type="ECO:0000256" key="1">
    <source>
        <dbReference type="ARBA" id="ARBA00004127"/>
    </source>
</evidence>
<dbReference type="PANTHER" id="PTHR42829:SF1">
    <property type="entry name" value="INORGANIC CARBON TRANSPORTER SUBUNIT DABB-RELATED"/>
    <property type="match status" value="1"/>
</dbReference>
<comment type="subcellular location">
    <subcellularLocation>
        <location evidence="7">Cell membrane</location>
        <topology evidence="7">Multi-pass membrane protein</topology>
    </subcellularLocation>
    <subcellularLocation>
        <location evidence="1">Endomembrane system</location>
        <topology evidence="1">Multi-pass membrane protein</topology>
    </subcellularLocation>
    <subcellularLocation>
        <location evidence="8">Membrane</location>
        <topology evidence="8">Multi-pass membrane protein</topology>
    </subcellularLocation>
</comment>
<feature type="transmembrane region" description="Helical" evidence="7">
    <location>
        <begin position="263"/>
        <end position="285"/>
    </location>
</feature>
<feature type="transmembrane region" description="Helical" evidence="7">
    <location>
        <begin position="440"/>
        <end position="459"/>
    </location>
</feature>
<dbReference type="InterPro" id="IPR003945">
    <property type="entry name" value="NU5C-like"/>
</dbReference>
<dbReference type="RefSeq" id="WP_004422640.1">
    <property type="nucleotide sequence ID" value="NZ_AJMR01000228.1"/>
</dbReference>
<comment type="function">
    <text evidence="7">Part of an energy-coupled inorganic carbon pump.</text>
</comment>
<dbReference type="InterPro" id="IPR046396">
    <property type="entry name" value="Transporter_DabB"/>
</dbReference>
<evidence type="ECO:0000313" key="11">
    <source>
        <dbReference type="Proteomes" id="UP000218554"/>
    </source>
</evidence>
<proteinExistence type="inferred from homology"/>
<evidence type="ECO:0000259" key="9">
    <source>
        <dbReference type="Pfam" id="PF00361"/>
    </source>
</evidence>
<feature type="transmembrane region" description="Helical" evidence="7">
    <location>
        <begin position="380"/>
        <end position="398"/>
    </location>
</feature>
<keyword evidence="5 7" id="KW-1133">Transmembrane helix</keyword>
<dbReference type="PRINTS" id="PR01434">
    <property type="entry name" value="NADHDHGNASE5"/>
</dbReference>